<dbReference type="EC" id="3.1.26.4" evidence="6 14"/>
<proteinExistence type="inferred from homology"/>
<evidence type="ECO:0000256" key="14">
    <source>
        <dbReference type="HAMAP-Rule" id="MF_00052"/>
    </source>
</evidence>
<dbReference type="InterPro" id="IPR022898">
    <property type="entry name" value="RNase_HII"/>
</dbReference>
<dbReference type="InterPro" id="IPR001352">
    <property type="entry name" value="RNase_HII/HIII"/>
</dbReference>
<dbReference type="EMBL" id="VOHK01000004">
    <property type="protein sequence ID" value="TWT20220.1"/>
    <property type="molecule type" value="Genomic_DNA"/>
</dbReference>
<reference evidence="18 19" key="1">
    <citation type="journal article" date="2008" name="Int. J. Syst. Evol. Microbiol.">
        <title>Luteimonas marina sp. nov., isolated from seawater.</title>
        <authorList>
            <person name="Baik K.S."/>
            <person name="Park S.C."/>
            <person name="Kim M.S."/>
            <person name="Kim E.M."/>
            <person name="Park C."/>
            <person name="Chun J."/>
            <person name="Seong C.N."/>
        </authorList>
    </citation>
    <scope>NUCLEOTIDE SEQUENCE [LARGE SCALE GENOMIC DNA]</scope>
    <source>
        <strain evidence="18 19">FR1330</strain>
    </source>
</reference>
<feature type="domain" description="RNase H type-2" evidence="17">
    <location>
        <begin position="3"/>
        <end position="190"/>
    </location>
</feature>
<evidence type="ECO:0000256" key="15">
    <source>
        <dbReference type="PROSITE-ProRule" id="PRU01319"/>
    </source>
</evidence>
<dbReference type="Pfam" id="PF01351">
    <property type="entry name" value="RNase_HII"/>
    <property type="match status" value="1"/>
</dbReference>
<keyword evidence="13 14" id="KW-0464">Manganese</keyword>
<dbReference type="GO" id="GO:0003723">
    <property type="term" value="F:RNA binding"/>
    <property type="evidence" value="ECO:0007669"/>
    <property type="project" value="UniProtKB-UniRule"/>
</dbReference>
<evidence type="ECO:0000256" key="7">
    <source>
        <dbReference type="ARBA" id="ARBA00019179"/>
    </source>
</evidence>
<comment type="function">
    <text evidence="3 14 16">Endonuclease that specifically degrades the RNA of RNA-DNA hybrids.</text>
</comment>
<dbReference type="AlphaFoldDB" id="A0A5C5U4D1"/>
<evidence type="ECO:0000259" key="17">
    <source>
        <dbReference type="PROSITE" id="PS51975"/>
    </source>
</evidence>
<keyword evidence="10 14" id="KW-0479">Metal-binding</keyword>
<dbReference type="GO" id="GO:0006298">
    <property type="term" value="P:mismatch repair"/>
    <property type="evidence" value="ECO:0007669"/>
    <property type="project" value="TreeGrafter"/>
</dbReference>
<feature type="binding site" evidence="14 15">
    <location>
        <position position="101"/>
    </location>
    <ligand>
        <name>a divalent metal cation</name>
        <dbReference type="ChEBI" id="CHEBI:60240"/>
    </ligand>
</feature>
<evidence type="ECO:0000256" key="8">
    <source>
        <dbReference type="ARBA" id="ARBA00022490"/>
    </source>
</evidence>
<comment type="cofactor">
    <cofactor evidence="14 15">
        <name>Mn(2+)</name>
        <dbReference type="ChEBI" id="CHEBI:29035"/>
    </cofactor>
    <cofactor evidence="14 15">
        <name>Mg(2+)</name>
        <dbReference type="ChEBI" id="CHEBI:18420"/>
    </cofactor>
    <text evidence="14 15">Manganese or magnesium. Binds 1 divalent metal ion per monomer in the absence of substrate. May bind a second metal ion after substrate binding.</text>
</comment>
<organism evidence="18 19">
    <name type="scientific">Luteimonas marina</name>
    <dbReference type="NCBI Taxonomy" id="488485"/>
    <lineage>
        <taxon>Bacteria</taxon>
        <taxon>Pseudomonadati</taxon>
        <taxon>Pseudomonadota</taxon>
        <taxon>Gammaproteobacteria</taxon>
        <taxon>Lysobacterales</taxon>
        <taxon>Lysobacteraceae</taxon>
        <taxon>Luteimonas</taxon>
    </lineage>
</organism>
<evidence type="ECO:0000256" key="4">
    <source>
        <dbReference type="ARBA" id="ARBA00004496"/>
    </source>
</evidence>
<dbReference type="GO" id="GO:0043137">
    <property type="term" value="P:DNA replication, removal of RNA primer"/>
    <property type="evidence" value="ECO:0007669"/>
    <property type="project" value="TreeGrafter"/>
</dbReference>
<protein>
    <recommendedName>
        <fullName evidence="7 14">Ribonuclease HII</fullName>
        <shortName evidence="14">RNase HII</shortName>
        <ecNumber evidence="6 14">3.1.26.4</ecNumber>
    </recommendedName>
</protein>
<keyword evidence="8 14" id="KW-0963">Cytoplasm</keyword>
<evidence type="ECO:0000256" key="10">
    <source>
        <dbReference type="ARBA" id="ARBA00022723"/>
    </source>
</evidence>
<comment type="caution">
    <text evidence="18">The sequence shown here is derived from an EMBL/GenBank/DDBJ whole genome shotgun (WGS) entry which is preliminary data.</text>
</comment>
<evidence type="ECO:0000256" key="16">
    <source>
        <dbReference type="RuleBase" id="RU003515"/>
    </source>
</evidence>
<keyword evidence="19" id="KW-1185">Reference proteome</keyword>
<dbReference type="GO" id="GO:0030145">
    <property type="term" value="F:manganese ion binding"/>
    <property type="evidence" value="ECO:0007669"/>
    <property type="project" value="UniProtKB-UniRule"/>
</dbReference>
<dbReference type="Gene3D" id="3.30.420.10">
    <property type="entry name" value="Ribonuclease H-like superfamily/Ribonuclease H"/>
    <property type="match status" value="1"/>
</dbReference>
<dbReference type="FunFam" id="3.30.420.10:FF:000006">
    <property type="entry name" value="Ribonuclease HII"/>
    <property type="match status" value="1"/>
</dbReference>
<keyword evidence="12 14" id="KW-0378">Hydrolase</keyword>
<keyword evidence="9 14" id="KW-0540">Nuclease</keyword>
<evidence type="ECO:0000256" key="13">
    <source>
        <dbReference type="ARBA" id="ARBA00023211"/>
    </source>
</evidence>
<dbReference type="OrthoDB" id="9803420at2"/>
<dbReference type="SUPFAM" id="SSF53098">
    <property type="entry name" value="Ribonuclease H-like"/>
    <property type="match status" value="1"/>
</dbReference>
<sequence>MSLLVAGVDEAGRGPLAGPVVVAAVILDPARPIAGLGDSKKLTEKRREALYPLIVEHALAHRIEFVDRDEIDALNILQATLAGMRRALCGLSPAATFARIDGNRLPKDLPCRAEALVGGDGLDPAIMAASILAKVARDRMMVELHRQFPHYGFDRHKGYPSPLHLAALREHGPCPQHRRSFAPVQQSLLR</sequence>
<evidence type="ECO:0000256" key="9">
    <source>
        <dbReference type="ARBA" id="ARBA00022722"/>
    </source>
</evidence>
<evidence type="ECO:0000256" key="5">
    <source>
        <dbReference type="ARBA" id="ARBA00007383"/>
    </source>
</evidence>
<feature type="binding site" evidence="14 15">
    <location>
        <position position="10"/>
    </location>
    <ligand>
        <name>a divalent metal cation</name>
        <dbReference type="ChEBI" id="CHEBI:60240"/>
    </ligand>
</feature>
<comment type="similarity">
    <text evidence="5 14 16">Belongs to the RNase HII family.</text>
</comment>
<comment type="catalytic activity">
    <reaction evidence="1 14 15 16">
        <text>Endonucleolytic cleavage to 5'-phosphomonoester.</text>
        <dbReference type="EC" id="3.1.26.4"/>
    </reaction>
</comment>
<evidence type="ECO:0000256" key="2">
    <source>
        <dbReference type="ARBA" id="ARBA00001946"/>
    </source>
</evidence>
<dbReference type="Proteomes" id="UP000319980">
    <property type="component" value="Unassembled WGS sequence"/>
</dbReference>
<dbReference type="InterPro" id="IPR024567">
    <property type="entry name" value="RNase_HII/HIII_dom"/>
</dbReference>
<dbReference type="GO" id="GO:0004523">
    <property type="term" value="F:RNA-DNA hybrid ribonuclease activity"/>
    <property type="evidence" value="ECO:0007669"/>
    <property type="project" value="UniProtKB-UniRule"/>
</dbReference>
<evidence type="ECO:0000256" key="11">
    <source>
        <dbReference type="ARBA" id="ARBA00022759"/>
    </source>
</evidence>
<dbReference type="PANTHER" id="PTHR10954:SF18">
    <property type="entry name" value="RIBONUCLEASE HII"/>
    <property type="match status" value="1"/>
</dbReference>
<dbReference type="NCBIfam" id="NF000596">
    <property type="entry name" value="PRK00015.1-4"/>
    <property type="match status" value="1"/>
</dbReference>
<dbReference type="NCBIfam" id="NF000595">
    <property type="entry name" value="PRK00015.1-3"/>
    <property type="match status" value="1"/>
</dbReference>
<feature type="binding site" evidence="14 15">
    <location>
        <position position="9"/>
    </location>
    <ligand>
        <name>a divalent metal cation</name>
        <dbReference type="ChEBI" id="CHEBI:60240"/>
    </ligand>
</feature>
<comment type="subcellular location">
    <subcellularLocation>
        <location evidence="4 14">Cytoplasm</location>
    </subcellularLocation>
</comment>
<accession>A0A5C5U4D1</accession>
<evidence type="ECO:0000256" key="1">
    <source>
        <dbReference type="ARBA" id="ARBA00000077"/>
    </source>
</evidence>
<keyword evidence="11 14" id="KW-0255">Endonuclease</keyword>
<evidence type="ECO:0000313" key="19">
    <source>
        <dbReference type="Proteomes" id="UP000319980"/>
    </source>
</evidence>
<dbReference type="InterPro" id="IPR036397">
    <property type="entry name" value="RNaseH_sf"/>
</dbReference>
<dbReference type="GO" id="GO:0032299">
    <property type="term" value="C:ribonuclease H2 complex"/>
    <property type="evidence" value="ECO:0007669"/>
    <property type="project" value="TreeGrafter"/>
</dbReference>
<dbReference type="HAMAP" id="MF_00052_B">
    <property type="entry name" value="RNase_HII_B"/>
    <property type="match status" value="1"/>
</dbReference>
<dbReference type="RefSeq" id="WP_146387860.1">
    <property type="nucleotide sequence ID" value="NZ_VOHK01000004.1"/>
</dbReference>
<dbReference type="GO" id="GO:0005737">
    <property type="term" value="C:cytoplasm"/>
    <property type="evidence" value="ECO:0007669"/>
    <property type="project" value="UniProtKB-SubCell"/>
</dbReference>
<dbReference type="PANTHER" id="PTHR10954">
    <property type="entry name" value="RIBONUCLEASE H2 SUBUNIT A"/>
    <property type="match status" value="1"/>
</dbReference>
<evidence type="ECO:0000313" key="18">
    <source>
        <dbReference type="EMBL" id="TWT20220.1"/>
    </source>
</evidence>
<comment type="cofactor">
    <cofactor evidence="2">
        <name>Mg(2+)</name>
        <dbReference type="ChEBI" id="CHEBI:18420"/>
    </cofactor>
</comment>
<evidence type="ECO:0000256" key="6">
    <source>
        <dbReference type="ARBA" id="ARBA00012180"/>
    </source>
</evidence>
<dbReference type="CDD" id="cd07182">
    <property type="entry name" value="RNase_HII_bacteria_HII_like"/>
    <property type="match status" value="1"/>
</dbReference>
<gene>
    <name evidence="14 18" type="primary">rnhB</name>
    <name evidence="18" type="ORF">FQY83_10800</name>
</gene>
<name>A0A5C5U4D1_9GAMM</name>
<evidence type="ECO:0000256" key="12">
    <source>
        <dbReference type="ARBA" id="ARBA00022801"/>
    </source>
</evidence>
<dbReference type="PROSITE" id="PS51975">
    <property type="entry name" value="RNASE_H_2"/>
    <property type="match status" value="1"/>
</dbReference>
<evidence type="ECO:0000256" key="3">
    <source>
        <dbReference type="ARBA" id="ARBA00004065"/>
    </source>
</evidence>
<dbReference type="InterPro" id="IPR012337">
    <property type="entry name" value="RNaseH-like_sf"/>
</dbReference>